<keyword evidence="9" id="KW-1185">Reference proteome</keyword>
<reference evidence="9" key="1">
    <citation type="journal article" date="2016" name="Nature">
        <title>The genome of the seagrass Zostera marina reveals angiosperm adaptation to the sea.</title>
        <authorList>
            <person name="Olsen J.L."/>
            <person name="Rouze P."/>
            <person name="Verhelst B."/>
            <person name="Lin Y.-C."/>
            <person name="Bayer T."/>
            <person name="Collen J."/>
            <person name="Dattolo E."/>
            <person name="De Paoli E."/>
            <person name="Dittami S."/>
            <person name="Maumus F."/>
            <person name="Michel G."/>
            <person name="Kersting A."/>
            <person name="Lauritano C."/>
            <person name="Lohaus R."/>
            <person name="Toepel M."/>
            <person name="Tonon T."/>
            <person name="Vanneste K."/>
            <person name="Amirebrahimi M."/>
            <person name="Brakel J."/>
            <person name="Bostroem C."/>
            <person name="Chovatia M."/>
            <person name="Grimwood J."/>
            <person name="Jenkins J.W."/>
            <person name="Jueterbock A."/>
            <person name="Mraz A."/>
            <person name="Stam W.T."/>
            <person name="Tice H."/>
            <person name="Bornberg-Bauer E."/>
            <person name="Green P.J."/>
            <person name="Pearson G.A."/>
            <person name="Procaccini G."/>
            <person name="Duarte C.M."/>
            <person name="Schmutz J."/>
            <person name="Reusch T.B.H."/>
            <person name="Van de Peer Y."/>
        </authorList>
    </citation>
    <scope>NUCLEOTIDE SEQUENCE [LARGE SCALE GENOMIC DNA]</scope>
    <source>
        <strain evidence="9">cv. Finnish</strain>
    </source>
</reference>
<dbReference type="OMA" id="YENGQHC"/>
<proteinExistence type="predicted"/>
<keyword evidence="2 6" id="KW-0732">Signal</keyword>
<organism evidence="8 9">
    <name type="scientific">Zostera marina</name>
    <name type="common">Eelgrass</name>
    <dbReference type="NCBI Taxonomy" id="29655"/>
    <lineage>
        <taxon>Eukaryota</taxon>
        <taxon>Viridiplantae</taxon>
        <taxon>Streptophyta</taxon>
        <taxon>Embryophyta</taxon>
        <taxon>Tracheophyta</taxon>
        <taxon>Spermatophyta</taxon>
        <taxon>Magnoliopsida</taxon>
        <taxon>Liliopsida</taxon>
        <taxon>Zosteraceae</taxon>
        <taxon>Zostera</taxon>
    </lineage>
</organism>
<accession>A0A0K9P0X6</accession>
<dbReference type="InterPro" id="IPR028146">
    <property type="entry name" value="PRKCSH_N"/>
</dbReference>
<sequence length="620" mass="70213">MLRGNPAVLLALAVLLFPMCILAGSPRETLGIAPQDQGYYASNFISCRDGSKKFSREQLNDEFCDCPDGTDEPGTSACPEGKFYCRNIGHTPITIFSSRVNDGICDCCDGSDEYFGKVNCSNTCWEAGKIARERMKNKIATYKQGVTLRQKNVEEAKVAFSKDEAELAKLKNDEKVLKELVQKLKEKKEQIEKAEEQDRLKKEAEEKIQREKEKNITIDTNGTQEDLETFNEDASDRSHDSTIVKDEHHAEDTLTPDHEVNKAVEEEAGVATSGSIPANDVETVDHSSTQNAENDVVEESDKSQSGADAAVTENAANPVEEEQKEPSLEGLSKDEIGRIIASRWTGEKSENTEHKTDIDASNEEDRKDVLEYPEPDEGEESDGYNSETDEYKHKYDDDDGDNDLTDDNSHEYDPELEDTEESLDFTASGSTSWLGKIQLTVQNILQKVNIFKSPVNITEAAHVRKEYDNASSKLSKIQSRMSSLTEKLKQDFGLEKEFYSFYDHCFEIKENKYVYKVCPFKKASQVEGYSTTRLGNWEKFDEAYRIMQFSNGDKCWNGPDRSIKIRLRCGLKNELTDVDEPTRCEYTAFLSTPLMCREEKIMEFERKLELLNSGQLHDEL</sequence>
<dbReference type="PANTHER" id="PTHR12630">
    <property type="entry name" value="N-LINKED OLIGOSACCHARIDE PROCESSING"/>
    <property type="match status" value="1"/>
</dbReference>
<evidence type="ECO:0000256" key="6">
    <source>
        <dbReference type="SAM" id="SignalP"/>
    </source>
</evidence>
<dbReference type="PROSITE" id="PS51914">
    <property type="entry name" value="MRH"/>
    <property type="match status" value="1"/>
</dbReference>
<dbReference type="InterPro" id="IPR009011">
    <property type="entry name" value="Man6P_isomerase_rcpt-bd_dom_sf"/>
</dbReference>
<evidence type="ECO:0000256" key="1">
    <source>
        <dbReference type="ARBA" id="ARBA00022387"/>
    </source>
</evidence>
<dbReference type="InterPro" id="IPR036607">
    <property type="entry name" value="PRKCSH"/>
</dbReference>
<gene>
    <name evidence="8" type="ORF">ZOSMA_44G00170</name>
</gene>
<keyword evidence="4" id="KW-1015">Disulfide bond</keyword>
<comment type="caution">
    <text evidence="8">The sequence shown here is derived from an EMBL/GenBank/DDBJ whole genome shotgun (WGS) entry which is preliminary data.</text>
</comment>
<keyword evidence="3" id="KW-0256">Endoplasmic reticulum</keyword>
<dbReference type="Pfam" id="PF12999">
    <property type="entry name" value="PRKCSH-like"/>
    <property type="match status" value="1"/>
</dbReference>
<protein>
    <recommendedName>
        <fullName evidence="1">Glucosidase 2 subunit beta</fullName>
    </recommendedName>
</protein>
<feature type="domain" description="MRH" evidence="7">
    <location>
        <begin position="503"/>
        <end position="598"/>
    </location>
</feature>
<dbReference type="GO" id="GO:0006491">
    <property type="term" value="P:N-glycan processing"/>
    <property type="evidence" value="ECO:0000318"/>
    <property type="project" value="GO_Central"/>
</dbReference>
<dbReference type="STRING" id="29655.A0A0K9P0X6"/>
<feature type="compositionally biased region" description="Acidic residues" evidence="5">
    <location>
        <begin position="414"/>
        <end position="423"/>
    </location>
</feature>
<evidence type="ECO:0000313" key="9">
    <source>
        <dbReference type="Proteomes" id="UP000036987"/>
    </source>
</evidence>
<dbReference type="EMBL" id="LFYR01001330">
    <property type="protein sequence ID" value="KMZ62618.1"/>
    <property type="molecule type" value="Genomic_DNA"/>
</dbReference>
<feature type="compositionally biased region" description="Acidic residues" evidence="5">
    <location>
        <begin position="397"/>
        <end position="406"/>
    </location>
</feature>
<dbReference type="GO" id="GO:0017177">
    <property type="term" value="C:glucosidase II complex"/>
    <property type="evidence" value="ECO:0000318"/>
    <property type="project" value="GO_Central"/>
</dbReference>
<evidence type="ECO:0000256" key="5">
    <source>
        <dbReference type="SAM" id="MobiDB-lite"/>
    </source>
</evidence>
<dbReference type="InterPro" id="IPR002172">
    <property type="entry name" value="LDrepeatLR_classA_rpt"/>
</dbReference>
<dbReference type="InterPro" id="IPR044865">
    <property type="entry name" value="MRH_dom"/>
</dbReference>
<dbReference type="Gene3D" id="2.70.130.10">
    <property type="entry name" value="Mannose-6-phosphate receptor binding domain"/>
    <property type="match status" value="1"/>
</dbReference>
<evidence type="ECO:0000256" key="3">
    <source>
        <dbReference type="ARBA" id="ARBA00022824"/>
    </source>
</evidence>
<feature type="region of interest" description="Disordered" evidence="5">
    <location>
        <begin position="211"/>
        <end position="424"/>
    </location>
</feature>
<dbReference type="Pfam" id="PF13015">
    <property type="entry name" value="PRKCSH_1"/>
    <property type="match status" value="1"/>
</dbReference>
<feature type="compositionally biased region" description="Basic and acidic residues" evidence="5">
    <location>
        <begin position="345"/>
        <end position="370"/>
    </location>
</feature>
<dbReference type="SUPFAM" id="SSF50911">
    <property type="entry name" value="Mannose 6-phosphate receptor domain"/>
    <property type="match status" value="1"/>
</dbReference>
<dbReference type="OrthoDB" id="28322at2759"/>
<feature type="chain" id="PRO_5005527356" description="Glucosidase 2 subunit beta" evidence="6">
    <location>
        <begin position="24"/>
        <end position="620"/>
    </location>
</feature>
<feature type="compositionally biased region" description="Basic and acidic residues" evidence="5">
    <location>
        <begin position="324"/>
        <end position="337"/>
    </location>
</feature>
<dbReference type="InterPro" id="IPR039794">
    <property type="entry name" value="Gtb1-like"/>
</dbReference>
<dbReference type="CDD" id="cd00112">
    <property type="entry name" value="LDLa"/>
    <property type="match status" value="1"/>
</dbReference>
<evidence type="ECO:0000256" key="2">
    <source>
        <dbReference type="ARBA" id="ARBA00022729"/>
    </source>
</evidence>
<evidence type="ECO:0000313" key="8">
    <source>
        <dbReference type="EMBL" id="KMZ62618.1"/>
    </source>
</evidence>
<feature type="signal peptide" evidence="6">
    <location>
        <begin position="1"/>
        <end position="23"/>
    </location>
</feature>
<dbReference type="Gene3D" id="4.10.400.10">
    <property type="entry name" value="Low-density Lipoprotein Receptor"/>
    <property type="match status" value="1"/>
</dbReference>
<dbReference type="AlphaFoldDB" id="A0A0K9P0X6"/>
<dbReference type="PANTHER" id="PTHR12630:SF1">
    <property type="entry name" value="GLUCOSIDASE 2 SUBUNIT BETA"/>
    <property type="match status" value="1"/>
</dbReference>
<evidence type="ECO:0000259" key="7">
    <source>
        <dbReference type="PROSITE" id="PS51914"/>
    </source>
</evidence>
<evidence type="ECO:0000256" key="4">
    <source>
        <dbReference type="ARBA" id="ARBA00023157"/>
    </source>
</evidence>
<name>A0A0K9P0X6_ZOSMR</name>
<dbReference type="InterPro" id="IPR036055">
    <property type="entry name" value="LDL_receptor-like_sf"/>
</dbReference>
<feature type="compositionally biased region" description="Basic and acidic residues" evidence="5">
    <location>
        <begin position="234"/>
        <end position="265"/>
    </location>
</feature>
<feature type="compositionally biased region" description="Acidic residues" evidence="5">
    <location>
        <begin position="371"/>
        <end position="382"/>
    </location>
</feature>
<dbReference type="Proteomes" id="UP000036987">
    <property type="component" value="Unassembled WGS sequence"/>
</dbReference>